<dbReference type="Proteomes" id="UP000078492">
    <property type="component" value="Unassembled WGS sequence"/>
</dbReference>
<dbReference type="EMBL" id="KQ979074">
    <property type="protein sequence ID" value="KYN23060.1"/>
    <property type="molecule type" value="Genomic_DNA"/>
</dbReference>
<sequence>MEDISLKDKARMREIFLPKEGKRCAGAMAYSAEGSESESVTASLHFVARENYAATAAETQE</sequence>
<proteinExistence type="predicted"/>
<evidence type="ECO:0000313" key="1">
    <source>
        <dbReference type="EMBL" id="KYN23060.1"/>
    </source>
</evidence>
<protein>
    <submittedName>
        <fullName evidence="1">Uncharacterized protein</fullName>
    </submittedName>
</protein>
<evidence type="ECO:0000313" key="2">
    <source>
        <dbReference type="Proteomes" id="UP000078492"/>
    </source>
</evidence>
<organism evidence="1 2">
    <name type="scientific">Trachymyrmex cornetzi</name>
    <dbReference type="NCBI Taxonomy" id="471704"/>
    <lineage>
        <taxon>Eukaryota</taxon>
        <taxon>Metazoa</taxon>
        <taxon>Ecdysozoa</taxon>
        <taxon>Arthropoda</taxon>
        <taxon>Hexapoda</taxon>
        <taxon>Insecta</taxon>
        <taxon>Pterygota</taxon>
        <taxon>Neoptera</taxon>
        <taxon>Endopterygota</taxon>
        <taxon>Hymenoptera</taxon>
        <taxon>Apocrita</taxon>
        <taxon>Aculeata</taxon>
        <taxon>Formicoidea</taxon>
        <taxon>Formicidae</taxon>
        <taxon>Myrmicinae</taxon>
        <taxon>Trachymyrmex</taxon>
    </lineage>
</organism>
<gene>
    <name evidence="1" type="ORF">ALC57_04844</name>
</gene>
<name>A0A195ECW6_9HYME</name>
<keyword evidence="2" id="KW-1185">Reference proteome</keyword>
<dbReference type="AlphaFoldDB" id="A0A195ECW6"/>
<reference evidence="1 2" key="1">
    <citation type="submission" date="2015-09" db="EMBL/GenBank/DDBJ databases">
        <title>Trachymyrmex cornetzi WGS genome.</title>
        <authorList>
            <person name="Nygaard S."/>
            <person name="Hu H."/>
            <person name="Boomsma J."/>
            <person name="Zhang G."/>
        </authorList>
    </citation>
    <scope>NUCLEOTIDE SEQUENCE [LARGE SCALE GENOMIC DNA]</scope>
    <source>
        <strain evidence="1">Tcor2-1</strain>
        <tissue evidence="1">Whole body</tissue>
    </source>
</reference>
<accession>A0A195ECW6</accession>